<proteinExistence type="predicted"/>
<sequence>MSRNAAVDTQTKLANRAGISQSSVARVLAGNVDTQISIVAALADAIGVTPGRLLDREEAEPELQLDRERFAKLPAAERAKIQSYIDFVMAQPPSADTDSLSISQKLTQTKDQEDRTRRAAQRPISTESLSIDENQDQKAIPGHRGSRRRK</sequence>
<feature type="compositionally biased region" description="Basic and acidic residues" evidence="1">
    <location>
        <begin position="108"/>
        <end position="117"/>
    </location>
</feature>
<protein>
    <recommendedName>
        <fullName evidence="2">HTH cro/C1-type domain-containing protein</fullName>
    </recommendedName>
</protein>
<evidence type="ECO:0000313" key="4">
    <source>
        <dbReference type="Proteomes" id="UP000494255"/>
    </source>
</evidence>
<evidence type="ECO:0000313" key="3">
    <source>
        <dbReference type="EMBL" id="CAB3688220.1"/>
    </source>
</evidence>
<dbReference type="EMBL" id="CADIKC010000003">
    <property type="protein sequence ID" value="CAB3688220.1"/>
    <property type="molecule type" value="Genomic_DNA"/>
</dbReference>
<name>A0A6J5B2I5_9BURK</name>
<dbReference type="CDD" id="cd00093">
    <property type="entry name" value="HTH_XRE"/>
    <property type="match status" value="1"/>
</dbReference>
<organism evidence="3 4">
    <name type="scientific">Paraburkholderia sediminicola</name>
    <dbReference type="NCBI Taxonomy" id="458836"/>
    <lineage>
        <taxon>Bacteria</taxon>
        <taxon>Pseudomonadati</taxon>
        <taxon>Pseudomonadota</taxon>
        <taxon>Betaproteobacteria</taxon>
        <taxon>Burkholderiales</taxon>
        <taxon>Burkholderiaceae</taxon>
        <taxon>Paraburkholderia</taxon>
    </lineage>
</organism>
<dbReference type="Proteomes" id="UP000494255">
    <property type="component" value="Unassembled WGS sequence"/>
</dbReference>
<feature type="compositionally biased region" description="Polar residues" evidence="1">
    <location>
        <begin position="94"/>
        <end position="107"/>
    </location>
</feature>
<keyword evidence="4" id="KW-1185">Reference proteome</keyword>
<dbReference type="InterPro" id="IPR001387">
    <property type="entry name" value="Cro/C1-type_HTH"/>
</dbReference>
<gene>
    <name evidence="3" type="ORF">LMG24238_02975</name>
</gene>
<dbReference type="Gene3D" id="1.10.260.40">
    <property type="entry name" value="lambda repressor-like DNA-binding domains"/>
    <property type="match status" value="1"/>
</dbReference>
<evidence type="ECO:0000256" key="1">
    <source>
        <dbReference type="SAM" id="MobiDB-lite"/>
    </source>
</evidence>
<evidence type="ECO:0000259" key="2">
    <source>
        <dbReference type="PROSITE" id="PS50943"/>
    </source>
</evidence>
<feature type="compositionally biased region" description="Polar residues" evidence="1">
    <location>
        <begin position="123"/>
        <end position="132"/>
    </location>
</feature>
<dbReference type="PROSITE" id="PS50943">
    <property type="entry name" value="HTH_CROC1"/>
    <property type="match status" value="1"/>
</dbReference>
<dbReference type="AlphaFoldDB" id="A0A6J5B2I5"/>
<feature type="region of interest" description="Disordered" evidence="1">
    <location>
        <begin position="92"/>
        <end position="150"/>
    </location>
</feature>
<reference evidence="3 4" key="1">
    <citation type="submission" date="2020-04" db="EMBL/GenBank/DDBJ databases">
        <authorList>
            <person name="De Canck E."/>
        </authorList>
    </citation>
    <scope>NUCLEOTIDE SEQUENCE [LARGE SCALE GENOMIC DNA]</scope>
    <source>
        <strain evidence="3 4">LMG 24238</strain>
    </source>
</reference>
<dbReference type="InterPro" id="IPR010982">
    <property type="entry name" value="Lambda_DNA-bd_dom_sf"/>
</dbReference>
<dbReference type="Pfam" id="PF13560">
    <property type="entry name" value="HTH_31"/>
    <property type="match status" value="1"/>
</dbReference>
<dbReference type="GO" id="GO:0003677">
    <property type="term" value="F:DNA binding"/>
    <property type="evidence" value="ECO:0007669"/>
    <property type="project" value="InterPro"/>
</dbReference>
<accession>A0A6J5B2I5</accession>
<dbReference type="SUPFAM" id="SSF47413">
    <property type="entry name" value="lambda repressor-like DNA-binding domains"/>
    <property type="match status" value="1"/>
</dbReference>
<feature type="domain" description="HTH cro/C1-type" evidence="2">
    <location>
        <begin position="9"/>
        <end position="53"/>
    </location>
</feature>